<protein>
    <submittedName>
        <fullName evidence="1">Uncharacterized protein</fullName>
    </submittedName>
</protein>
<proteinExistence type="predicted"/>
<sequence>MIKIAPGKHRLNLVAATTGVDDAIQDLVKVASNCGFEFDD</sequence>
<gene>
    <name evidence="1" type="ORF">Dfulv_02365</name>
</gene>
<dbReference type="RefSeq" id="WP_259860953.1">
    <property type="nucleotide sequence ID" value="NZ_BAAAST010000024.1"/>
</dbReference>
<evidence type="ECO:0000313" key="2">
    <source>
        <dbReference type="Proteomes" id="UP001059617"/>
    </source>
</evidence>
<reference evidence="1" key="1">
    <citation type="submission" date="2021-04" db="EMBL/GenBank/DDBJ databases">
        <authorList>
            <person name="Hartkoorn R.C."/>
            <person name="Beaudoing E."/>
            <person name="Hot D."/>
        </authorList>
    </citation>
    <scope>NUCLEOTIDE SEQUENCE</scope>
    <source>
        <strain evidence="1">NRRL B-16292</strain>
    </source>
</reference>
<reference evidence="1" key="2">
    <citation type="submission" date="2022-09" db="EMBL/GenBank/DDBJ databases">
        <title>Biosynthetic gene clusters of Dactylosporangioum fulvum.</title>
        <authorList>
            <person name="Caradec T."/>
        </authorList>
    </citation>
    <scope>NUCLEOTIDE SEQUENCE</scope>
    <source>
        <strain evidence="1">NRRL B-16292</strain>
    </source>
</reference>
<keyword evidence="2" id="KW-1185">Reference proteome</keyword>
<name>A0ABY5W370_9ACTN</name>
<organism evidence="1 2">
    <name type="scientific">Dactylosporangium fulvum</name>
    <dbReference type="NCBI Taxonomy" id="53359"/>
    <lineage>
        <taxon>Bacteria</taxon>
        <taxon>Bacillati</taxon>
        <taxon>Actinomycetota</taxon>
        <taxon>Actinomycetes</taxon>
        <taxon>Micromonosporales</taxon>
        <taxon>Micromonosporaceae</taxon>
        <taxon>Dactylosporangium</taxon>
    </lineage>
</organism>
<accession>A0ABY5W370</accession>
<dbReference type="EMBL" id="CP073720">
    <property type="protein sequence ID" value="UWP83173.1"/>
    <property type="molecule type" value="Genomic_DNA"/>
</dbReference>
<evidence type="ECO:0000313" key="1">
    <source>
        <dbReference type="EMBL" id="UWP83173.1"/>
    </source>
</evidence>
<dbReference type="Proteomes" id="UP001059617">
    <property type="component" value="Chromosome"/>
</dbReference>